<keyword evidence="2" id="KW-0732">Signal</keyword>
<evidence type="ECO:0000256" key="1">
    <source>
        <dbReference type="SAM" id="MobiDB-lite"/>
    </source>
</evidence>
<protein>
    <submittedName>
        <fullName evidence="3">Uncharacterized protein</fullName>
    </submittedName>
</protein>
<organism evidence="3 4">
    <name type="scientific">Scytalidium lignicola</name>
    <name type="common">Hyphomycete</name>
    <dbReference type="NCBI Taxonomy" id="5539"/>
    <lineage>
        <taxon>Eukaryota</taxon>
        <taxon>Fungi</taxon>
        <taxon>Dikarya</taxon>
        <taxon>Ascomycota</taxon>
        <taxon>Pezizomycotina</taxon>
        <taxon>Leotiomycetes</taxon>
        <taxon>Leotiomycetes incertae sedis</taxon>
        <taxon>Scytalidium</taxon>
    </lineage>
</organism>
<feature type="compositionally biased region" description="Low complexity" evidence="1">
    <location>
        <begin position="232"/>
        <end position="244"/>
    </location>
</feature>
<accession>A0A3E2HES3</accession>
<feature type="chain" id="PRO_5017745870" evidence="2">
    <location>
        <begin position="35"/>
        <end position="255"/>
    </location>
</feature>
<evidence type="ECO:0000313" key="4">
    <source>
        <dbReference type="Proteomes" id="UP000258309"/>
    </source>
</evidence>
<evidence type="ECO:0000313" key="3">
    <source>
        <dbReference type="EMBL" id="RFU31662.1"/>
    </source>
</evidence>
<feature type="signal peptide" evidence="2">
    <location>
        <begin position="1"/>
        <end position="34"/>
    </location>
</feature>
<feature type="non-terminal residue" evidence="3">
    <location>
        <position position="1"/>
    </location>
</feature>
<comment type="caution">
    <text evidence="3">The sequence shown here is derived from an EMBL/GenBank/DDBJ whole genome shotgun (WGS) entry which is preliminary data.</text>
</comment>
<feature type="region of interest" description="Disordered" evidence="1">
    <location>
        <begin position="139"/>
        <end position="159"/>
    </location>
</feature>
<feature type="compositionally biased region" description="Pro residues" evidence="1">
    <location>
        <begin position="245"/>
        <end position="255"/>
    </location>
</feature>
<keyword evidence="4" id="KW-1185">Reference proteome</keyword>
<dbReference type="Proteomes" id="UP000258309">
    <property type="component" value="Unassembled WGS sequence"/>
</dbReference>
<name>A0A3E2HES3_SCYLI</name>
<sequence length="255" mass="27296">MVMSNSARIDAGGVIGVVLSQLLLVSTLVAVCLGQTGKLSATGCCQEKPNKSRPLSRLVGGKVANPRKWIINQSIYLRGNQSIEIGPRGSGERQNAGKCGHLHDILAISGAATDWWFAGHDVQIARAVMEKIERREMATMKRKDGRPNKRETSKEKSTMEAELASLELRPAAASILSDDGKTLEPRGHWGVTGAALGSWHSLAMTLGTQQTPQTTLASGPLPGQLQRRFTVAPASSASPAAHWPMPSPPKLPQDR</sequence>
<gene>
    <name evidence="3" type="ORF">B7463_g4679</name>
</gene>
<dbReference type="AlphaFoldDB" id="A0A3E2HES3"/>
<dbReference type="EMBL" id="NCSJ02000071">
    <property type="protein sequence ID" value="RFU31662.1"/>
    <property type="molecule type" value="Genomic_DNA"/>
</dbReference>
<reference evidence="3 4" key="1">
    <citation type="submission" date="2018-05" db="EMBL/GenBank/DDBJ databases">
        <title>Draft genome sequence of Scytalidium lignicola DSM 105466, a ubiquitous saprotrophic fungus.</title>
        <authorList>
            <person name="Buettner E."/>
            <person name="Gebauer A.M."/>
            <person name="Hofrichter M."/>
            <person name="Liers C."/>
            <person name="Kellner H."/>
        </authorList>
    </citation>
    <scope>NUCLEOTIDE SEQUENCE [LARGE SCALE GENOMIC DNA]</scope>
    <source>
        <strain evidence="3 4">DSM 105466</strain>
    </source>
</reference>
<evidence type="ECO:0000256" key="2">
    <source>
        <dbReference type="SAM" id="SignalP"/>
    </source>
</evidence>
<feature type="region of interest" description="Disordered" evidence="1">
    <location>
        <begin position="230"/>
        <end position="255"/>
    </location>
</feature>
<proteinExistence type="predicted"/>
<feature type="non-terminal residue" evidence="3">
    <location>
        <position position="255"/>
    </location>
</feature>